<comment type="caution">
    <text evidence="3">The sequence shown here is derived from an EMBL/GenBank/DDBJ whole genome shotgun (WGS) entry which is preliminary data.</text>
</comment>
<feature type="signal peptide" evidence="2">
    <location>
        <begin position="1"/>
        <end position="19"/>
    </location>
</feature>
<protein>
    <recommendedName>
        <fullName evidence="5">Secreted protein</fullName>
    </recommendedName>
</protein>
<evidence type="ECO:0000256" key="2">
    <source>
        <dbReference type="SAM" id="SignalP"/>
    </source>
</evidence>
<keyword evidence="2" id="KW-0732">Signal</keyword>
<gene>
    <name evidence="3" type="ORF">BJ971_003266</name>
</gene>
<evidence type="ECO:0008006" key="5">
    <source>
        <dbReference type="Google" id="ProtNLM"/>
    </source>
</evidence>
<sequence length="122" mass="13025">MSLGITALTVLGLAGTADAAATSRRDVCFPGACGSGTIAWGGPSPTGAGVKLSVRDTRCDKKKHTARIRIKAHGYSPASNKVYTYKGPWHYDKSCKGSKPVAWSNPVLPGRQRDHGHRHRDL</sequence>
<dbReference type="Proteomes" id="UP000578112">
    <property type="component" value="Unassembled WGS sequence"/>
</dbReference>
<dbReference type="AlphaFoldDB" id="A0A7W7MQM6"/>
<dbReference type="RefSeq" id="WP_184994001.1">
    <property type="nucleotide sequence ID" value="NZ_BOMK01000006.1"/>
</dbReference>
<proteinExistence type="predicted"/>
<accession>A0A7W7MQM6</accession>
<reference evidence="3 4" key="1">
    <citation type="submission" date="2020-08" db="EMBL/GenBank/DDBJ databases">
        <title>Sequencing the genomes of 1000 actinobacteria strains.</title>
        <authorList>
            <person name="Klenk H.-P."/>
        </authorList>
    </citation>
    <scope>NUCLEOTIDE SEQUENCE [LARGE SCALE GENOMIC DNA]</scope>
    <source>
        <strain evidence="3 4">DSM 43149</strain>
    </source>
</reference>
<keyword evidence="4" id="KW-1185">Reference proteome</keyword>
<feature type="chain" id="PRO_5031233408" description="Secreted protein" evidence="2">
    <location>
        <begin position="20"/>
        <end position="122"/>
    </location>
</feature>
<dbReference type="EMBL" id="JACHNH010000001">
    <property type="protein sequence ID" value="MBB4762710.1"/>
    <property type="molecule type" value="Genomic_DNA"/>
</dbReference>
<evidence type="ECO:0000256" key="1">
    <source>
        <dbReference type="SAM" id="MobiDB-lite"/>
    </source>
</evidence>
<name>A0A7W7MQM6_9ACTN</name>
<organism evidence="3 4">
    <name type="scientific">Actinoplanes digitatis</name>
    <dbReference type="NCBI Taxonomy" id="1868"/>
    <lineage>
        <taxon>Bacteria</taxon>
        <taxon>Bacillati</taxon>
        <taxon>Actinomycetota</taxon>
        <taxon>Actinomycetes</taxon>
        <taxon>Micromonosporales</taxon>
        <taxon>Micromonosporaceae</taxon>
        <taxon>Actinoplanes</taxon>
    </lineage>
</organism>
<feature type="region of interest" description="Disordered" evidence="1">
    <location>
        <begin position="102"/>
        <end position="122"/>
    </location>
</feature>
<evidence type="ECO:0000313" key="4">
    <source>
        <dbReference type="Proteomes" id="UP000578112"/>
    </source>
</evidence>
<evidence type="ECO:0000313" key="3">
    <source>
        <dbReference type="EMBL" id="MBB4762710.1"/>
    </source>
</evidence>